<evidence type="ECO:0000313" key="2">
    <source>
        <dbReference type="EMBL" id="KAJ3440279.1"/>
    </source>
</evidence>
<keyword evidence="1" id="KW-0472">Membrane</keyword>
<feature type="transmembrane region" description="Helical" evidence="1">
    <location>
        <begin position="69"/>
        <end position="88"/>
    </location>
</feature>
<reference evidence="2" key="2">
    <citation type="submission" date="2022-08" db="EMBL/GenBank/DDBJ databases">
        <title>Novel sulphate-reducing endosymbionts in the free-living metamonad Anaeramoeba.</title>
        <authorList>
            <person name="Jerlstrom-Hultqvist J."/>
            <person name="Cepicka I."/>
            <person name="Gallot-Lavallee L."/>
            <person name="Salas-Leiva D."/>
            <person name="Curtis B.A."/>
            <person name="Zahonova K."/>
            <person name="Pipaliya S."/>
            <person name="Dacks J."/>
            <person name="Roger A.J."/>
        </authorList>
    </citation>
    <scope>NUCLEOTIDE SEQUENCE</scope>
    <source>
        <strain evidence="2">Busselton2</strain>
    </source>
</reference>
<keyword evidence="5" id="KW-1185">Reference proteome</keyword>
<feature type="transmembrane region" description="Helical" evidence="1">
    <location>
        <begin position="188"/>
        <end position="208"/>
    </location>
</feature>
<protein>
    <recommendedName>
        <fullName evidence="6">Transmembrane protein</fullName>
    </recommendedName>
</protein>
<evidence type="ECO:0000313" key="5">
    <source>
        <dbReference type="Proteomes" id="UP001150062"/>
    </source>
</evidence>
<dbReference type="Proteomes" id="UP001146793">
    <property type="component" value="Unassembled WGS sequence"/>
</dbReference>
<accession>A0AAV7ZE84</accession>
<dbReference type="AlphaFoldDB" id="A0AAV7ZE84"/>
<gene>
    <name evidence="2" type="ORF">M0812_16336</name>
    <name evidence="3" type="ORF">M0813_10224</name>
</gene>
<feature type="transmembrane region" description="Helical" evidence="1">
    <location>
        <begin position="150"/>
        <end position="168"/>
    </location>
</feature>
<keyword evidence="1" id="KW-0812">Transmembrane</keyword>
<sequence>MRKLVCAFSGLLGSVFGIAFALSTSNILLVSTYNNVAGYVFGGFLVLFGLVLFIQTIRVVGIKIVPRILVLLLTLFSLANGVLCSVLDRDWFLGTKNIYRVLMYSGTSISYSFMLVYCLVQVLNSQLWTDICCKTKKDSFKPIVFSKSQIYLCIFSGIVLGIISGILFGTFDVEDTSQSYHEFRKFQLYIIPIGFGIGFIVGFLNEYFREKVFKERILLPIDIDESYFGDEISAIEEDNQIDDFSTYDTKLQND</sequence>
<name>A0AAV7ZE84_9EUKA</name>
<feature type="transmembrane region" description="Helical" evidence="1">
    <location>
        <begin position="37"/>
        <end position="57"/>
    </location>
</feature>
<reference evidence="3" key="1">
    <citation type="submission" date="2022-08" db="EMBL/GenBank/DDBJ databases">
        <title>Novel sulfate-reducing endosymbionts in the free-living metamonad Anaeramoeba.</title>
        <authorList>
            <person name="Jerlstrom-Hultqvist J."/>
            <person name="Cepicka I."/>
            <person name="Gallot-Lavallee L."/>
            <person name="Salas-Leiva D."/>
            <person name="Curtis B.A."/>
            <person name="Zahonova K."/>
            <person name="Pipaliya S."/>
            <person name="Dacks J."/>
            <person name="Roger A.J."/>
        </authorList>
    </citation>
    <scope>NUCLEOTIDE SEQUENCE</scope>
    <source>
        <strain evidence="3">Schooner1</strain>
    </source>
</reference>
<feature type="transmembrane region" description="Helical" evidence="1">
    <location>
        <begin position="108"/>
        <end position="129"/>
    </location>
</feature>
<proteinExistence type="predicted"/>
<comment type="caution">
    <text evidence="2">The sequence shown here is derived from an EMBL/GenBank/DDBJ whole genome shotgun (WGS) entry which is preliminary data.</text>
</comment>
<dbReference type="EMBL" id="JANTQA010000032">
    <property type="protein sequence ID" value="KAJ3440279.1"/>
    <property type="molecule type" value="Genomic_DNA"/>
</dbReference>
<evidence type="ECO:0000313" key="3">
    <source>
        <dbReference type="EMBL" id="KAJ6227071.1"/>
    </source>
</evidence>
<evidence type="ECO:0008006" key="6">
    <source>
        <dbReference type="Google" id="ProtNLM"/>
    </source>
</evidence>
<evidence type="ECO:0000256" key="1">
    <source>
        <dbReference type="SAM" id="Phobius"/>
    </source>
</evidence>
<dbReference type="Proteomes" id="UP001150062">
    <property type="component" value="Unassembled WGS sequence"/>
</dbReference>
<dbReference type="EMBL" id="JAOAOG010000338">
    <property type="protein sequence ID" value="KAJ6227071.1"/>
    <property type="molecule type" value="Genomic_DNA"/>
</dbReference>
<organism evidence="2 4">
    <name type="scientific">Anaeramoeba flamelloides</name>
    <dbReference type="NCBI Taxonomy" id="1746091"/>
    <lineage>
        <taxon>Eukaryota</taxon>
        <taxon>Metamonada</taxon>
        <taxon>Anaeramoebidae</taxon>
        <taxon>Anaeramoeba</taxon>
    </lineage>
</organism>
<keyword evidence="1" id="KW-1133">Transmembrane helix</keyword>
<evidence type="ECO:0000313" key="4">
    <source>
        <dbReference type="Proteomes" id="UP001146793"/>
    </source>
</evidence>